<dbReference type="Pfam" id="PF05185">
    <property type="entry name" value="PRMT5"/>
    <property type="match status" value="1"/>
</dbReference>
<dbReference type="Ensembl" id="ENSPTET00000003164.1">
    <property type="protein sequence ID" value="ENSPTEP00000002088.1"/>
    <property type="gene ID" value="ENSPTEG00000002400.1"/>
</dbReference>
<feature type="domain" description="PRMT5 arginine-N-methyltransferase" evidence="3">
    <location>
        <begin position="1"/>
        <end position="187"/>
    </location>
</feature>
<evidence type="ECO:0008006" key="7">
    <source>
        <dbReference type="Google" id="ProtNLM"/>
    </source>
</evidence>
<sequence>MQPLKDNLTSQVYEIFEKDKKKYEQYEKAINKYFELELKKRECEKIGCKKMDNCSIDFAKTMSETFDNMNNNYTNSDNEEFVIFVVGAGRGPLVDCTINALEKNKIKKYEIYAIEKNENVILILKNRSLKARWKNVKVINSDMRQLKIKKKADLIVSELLGSFGDNELFPECLDGVQHYLKKNGISIPQNCISFLEPISCSSLYYKICNTKLNGNNENFYVVNLYSYCNISKEGAKECFYFEVPNNKYIKSDGSHNNRYKTITFHTKFDSNVHGFLCYFKSLLYHDIYISIEPTTHTTNMHSWFPLFIPLNKSIYLKSGQLLSLSIWRLSDKHKVWYEWCINEPTHTIIHNFNAKYFTIGK</sequence>
<dbReference type="GO" id="GO:0005829">
    <property type="term" value="C:cytosol"/>
    <property type="evidence" value="ECO:0007669"/>
    <property type="project" value="TreeGrafter"/>
</dbReference>
<dbReference type="GO" id="GO:0032259">
    <property type="term" value="P:methylation"/>
    <property type="evidence" value="ECO:0007669"/>
    <property type="project" value="UniProtKB-KW"/>
</dbReference>
<keyword evidence="2" id="KW-0808">Transferase</keyword>
<dbReference type="InterPro" id="IPR035248">
    <property type="entry name" value="PRMT5_C"/>
</dbReference>
<dbReference type="PROSITE" id="PS51678">
    <property type="entry name" value="SAM_MT_PRMT"/>
    <property type="match status" value="1"/>
</dbReference>
<dbReference type="Proteomes" id="UP000694416">
    <property type="component" value="Unplaced"/>
</dbReference>
<dbReference type="AlphaFoldDB" id="A0A8C9LHA9"/>
<dbReference type="SUPFAM" id="SSF53335">
    <property type="entry name" value="S-adenosyl-L-methionine-dependent methyltransferases"/>
    <property type="match status" value="1"/>
</dbReference>
<dbReference type="GO" id="GO:0005634">
    <property type="term" value="C:nucleus"/>
    <property type="evidence" value="ECO:0007669"/>
    <property type="project" value="TreeGrafter"/>
</dbReference>
<dbReference type="InterPro" id="IPR029063">
    <property type="entry name" value="SAM-dependent_MTases_sf"/>
</dbReference>
<evidence type="ECO:0000256" key="1">
    <source>
        <dbReference type="ARBA" id="ARBA00022691"/>
    </source>
</evidence>
<dbReference type="CDD" id="cd02440">
    <property type="entry name" value="AdoMet_MTases"/>
    <property type="match status" value="1"/>
</dbReference>
<protein>
    <recommendedName>
        <fullName evidence="7">Protein arginine N-methyltransferase 5</fullName>
    </recommendedName>
</protein>
<organism evidence="5 6">
    <name type="scientific">Piliocolobus tephrosceles</name>
    <name type="common">Ugandan red Colobus</name>
    <dbReference type="NCBI Taxonomy" id="591936"/>
    <lineage>
        <taxon>Eukaryota</taxon>
        <taxon>Metazoa</taxon>
        <taxon>Chordata</taxon>
        <taxon>Craniata</taxon>
        <taxon>Vertebrata</taxon>
        <taxon>Euteleostomi</taxon>
        <taxon>Mammalia</taxon>
        <taxon>Eutheria</taxon>
        <taxon>Euarchontoglires</taxon>
        <taxon>Primates</taxon>
        <taxon>Haplorrhini</taxon>
        <taxon>Catarrhini</taxon>
        <taxon>Cercopithecidae</taxon>
        <taxon>Colobinae</taxon>
        <taxon>Piliocolobus</taxon>
    </lineage>
</organism>
<proteinExistence type="predicted"/>
<dbReference type="Pfam" id="PF17286">
    <property type="entry name" value="PRMT5_C"/>
    <property type="match status" value="1"/>
</dbReference>
<dbReference type="InterPro" id="IPR025799">
    <property type="entry name" value="Arg_MeTrfase"/>
</dbReference>
<dbReference type="GO" id="GO:0016274">
    <property type="term" value="F:protein-arginine N-methyltransferase activity"/>
    <property type="evidence" value="ECO:0007669"/>
    <property type="project" value="InterPro"/>
</dbReference>
<evidence type="ECO:0000313" key="6">
    <source>
        <dbReference type="Proteomes" id="UP000694416"/>
    </source>
</evidence>
<evidence type="ECO:0000256" key="2">
    <source>
        <dbReference type="PROSITE-ProRule" id="PRU01015"/>
    </source>
</evidence>
<reference evidence="5" key="1">
    <citation type="submission" date="2025-08" db="UniProtKB">
        <authorList>
            <consortium name="Ensembl"/>
        </authorList>
    </citation>
    <scope>IDENTIFICATION</scope>
</reference>
<dbReference type="GO" id="GO:0006355">
    <property type="term" value="P:regulation of DNA-templated transcription"/>
    <property type="evidence" value="ECO:0007669"/>
    <property type="project" value="TreeGrafter"/>
</dbReference>
<dbReference type="PANTHER" id="PTHR10738:SF0">
    <property type="entry name" value="PROTEIN ARGININE N-METHYLTRANSFERASE 5"/>
    <property type="match status" value="1"/>
</dbReference>
<dbReference type="Gene3D" id="3.40.50.150">
    <property type="entry name" value="Vaccinia Virus protein VP39"/>
    <property type="match status" value="1"/>
</dbReference>
<evidence type="ECO:0000259" key="4">
    <source>
        <dbReference type="Pfam" id="PF17286"/>
    </source>
</evidence>
<evidence type="ECO:0000313" key="5">
    <source>
        <dbReference type="Ensembl" id="ENSPTEP00000002088.1"/>
    </source>
</evidence>
<keyword evidence="1 2" id="KW-0949">S-adenosyl-L-methionine</keyword>
<dbReference type="Gene3D" id="2.70.160.11">
    <property type="entry name" value="Hnrnp arginine n-methyltransferase1"/>
    <property type="match status" value="1"/>
</dbReference>
<reference evidence="5" key="2">
    <citation type="submission" date="2025-09" db="UniProtKB">
        <authorList>
            <consortium name="Ensembl"/>
        </authorList>
    </citation>
    <scope>IDENTIFICATION</scope>
</reference>
<keyword evidence="6" id="KW-1185">Reference proteome</keyword>
<name>A0A8C9LHA9_9PRIM</name>
<feature type="domain" description="PRMT5 oligomerisation" evidence="4">
    <location>
        <begin position="191"/>
        <end position="359"/>
    </location>
</feature>
<dbReference type="PANTHER" id="PTHR10738">
    <property type="entry name" value="PROTEIN ARGININE N-METHYLTRANSFERASE 5"/>
    <property type="match status" value="1"/>
</dbReference>
<keyword evidence="2" id="KW-0489">Methyltransferase</keyword>
<accession>A0A8C9LHA9</accession>
<dbReference type="InterPro" id="IPR035075">
    <property type="entry name" value="PRMT5"/>
</dbReference>
<evidence type="ECO:0000259" key="3">
    <source>
        <dbReference type="Pfam" id="PF05185"/>
    </source>
</evidence>